<dbReference type="InterPro" id="IPR031571">
    <property type="entry name" value="RcpC_dom"/>
</dbReference>
<gene>
    <name evidence="3" type="primary">cpaB</name>
    <name evidence="3" type="ORF">H7F16_18385</name>
</gene>
<evidence type="ECO:0000313" key="3">
    <source>
        <dbReference type="EMBL" id="MBC2837492.1"/>
    </source>
</evidence>
<evidence type="ECO:0000313" key="4">
    <source>
        <dbReference type="Proteomes" id="UP000555411"/>
    </source>
</evidence>
<sequence length="342" mass="36061">MRASTVISFVVALVLAGLAVIGVRSWLQNERASIAQSALQTDAKPKNYVVVAKSSLGFGDRITADRVELLEWASDRVPEGAFRTVENLVGTGEEDARYALSSMEPGELILPGKITTPGQRAKLSTAITPGMRAISIRVNDVLGVAGFVLPGDRVDVMLTRDEGNGPFVDILLQGVRVVAIDQTADDRTDQPSVVRTVTFEVTTDEAQKLTLAANIGTLSLALRNIGAGQMEKTDRITVVDLNEIDSSKRDQELARAQAELAAARAAQDQTSAEALARVAKLEAELEKLRTDAATTATAAAGASAAATADAAAPAATGPEFSNVGVIRGGQRAEYRVLTFFGQ</sequence>
<accession>A0A842IBU6</accession>
<evidence type="ECO:0000256" key="1">
    <source>
        <dbReference type="SAM" id="Coils"/>
    </source>
</evidence>
<dbReference type="NCBIfam" id="TIGR03177">
    <property type="entry name" value="pilus_cpaB"/>
    <property type="match status" value="1"/>
</dbReference>
<feature type="domain" description="SAF" evidence="2">
    <location>
        <begin position="47"/>
        <end position="115"/>
    </location>
</feature>
<dbReference type="InterPro" id="IPR017592">
    <property type="entry name" value="Pilus_assmbl_Flp-typ_CpaB"/>
</dbReference>
<dbReference type="EMBL" id="JACLQD010000007">
    <property type="protein sequence ID" value="MBC2837492.1"/>
    <property type="molecule type" value="Genomic_DNA"/>
</dbReference>
<keyword evidence="4" id="KW-1185">Reference proteome</keyword>
<dbReference type="RefSeq" id="WP_185799108.1">
    <property type="nucleotide sequence ID" value="NZ_JACLQD010000007.1"/>
</dbReference>
<comment type="caution">
    <text evidence="3">The sequence shown here is derived from an EMBL/GenBank/DDBJ whole genome shotgun (WGS) entry which is preliminary data.</text>
</comment>
<name>A0A842IBU6_9RHOB</name>
<dbReference type="Proteomes" id="UP000555411">
    <property type="component" value="Unassembled WGS sequence"/>
</dbReference>
<organism evidence="3 4">
    <name type="scientific">Paragemmobacter straminiformis</name>
    <dbReference type="NCBI Taxonomy" id="2045119"/>
    <lineage>
        <taxon>Bacteria</taxon>
        <taxon>Pseudomonadati</taxon>
        <taxon>Pseudomonadota</taxon>
        <taxon>Alphaproteobacteria</taxon>
        <taxon>Rhodobacterales</taxon>
        <taxon>Paracoccaceae</taxon>
        <taxon>Paragemmobacter</taxon>
    </lineage>
</organism>
<dbReference type="SMART" id="SM00858">
    <property type="entry name" value="SAF"/>
    <property type="match status" value="1"/>
</dbReference>
<keyword evidence="1" id="KW-0175">Coiled coil</keyword>
<protein>
    <submittedName>
        <fullName evidence="3">Flp pilus assembly protein CpaB</fullName>
    </submittedName>
</protein>
<dbReference type="CDD" id="cd11614">
    <property type="entry name" value="SAF_CpaB_FlgA_like"/>
    <property type="match status" value="1"/>
</dbReference>
<dbReference type="Pfam" id="PF16976">
    <property type="entry name" value="RcpC"/>
    <property type="match status" value="1"/>
</dbReference>
<reference evidence="3 4" key="1">
    <citation type="journal article" date="2017" name="Int. J. Syst. Evol. Microbiol.">
        <title>Gemmobacter straminiformis sp. nov., isolated from an artificial fountain.</title>
        <authorList>
            <person name="Kang J.Y."/>
            <person name="Kim M.J."/>
            <person name="Chun J."/>
            <person name="Son K.P."/>
            <person name="Jahng K.Y."/>
        </authorList>
    </citation>
    <scope>NUCLEOTIDE SEQUENCE [LARGE SCALE GENOMIC DNA]</scope>
    <source>
        <strain evidence="3 4">CAM-8</strain>
    </source>
</reference>
<dbReference type="InterPro" id="IPR013974">
    <property type="entry name" value="SAF"/>
</dbReference>
<dbReference type="AlphaFoldDB" id="A0A842IBU6"/>
<feature type="coiled-coil region" evidence="1">
    <location>
        <begin position="253"/>
        <end position="298"/>
    </location>
</feature>
<evidence type="ECO:0000259" key="2">
    <source>
        <dbReference type="SMART" id="SM00858"/>
    </source>
</evidence>
<proteinExistence type="predicted"/>